<protein>
    <submittedName>
        <fullName evidence="3">DNA primase</fullName>
    </submittedName>
</protein>
<evidence type="ECO:0000256" key="1">
    <source>
        <dbReference type="SAM" id="MobiDB-lite"/>
    </source>
</evidence>
<reference evidence="3 4" key="1">
    <citation type="journal article" date="2019" name="Nat. Microbiol.">
        <title>Mediterranean grassland soil C-N compound turnover is dependent on rainfall and depth, and is mediated by genomically divergent microorganisms.</title>
        <authorList>
            <person name="Diamond S."/>
            <person name="Andeer P.F."/>
            <person name="Li Z."/>
            <person name="Crits-Christoph A."/>
            <person name="Burstein D."/>
            <person name="Anantharaman K."/>
            <person name="Lane K.R."/>
            <person name="Thomas B.C."/>
            <person name="Pan C."/>
            <person name="Northen T.R."/>
            <person name="Banfield J.F."/>
        </authorList>
    </citation>
    <scope>NUCLEOTIDE SEQUENCE [LARGE SCALE GENOMIC DNA]</scope>
    <source>
        <strain evidence="3">NP_8</strain>
    </source>
</reference>
<comment type="caution">
    <text evidence="3">The sequence shown here is derived from an EMBL/GenBank/DDBJ whole genome shotgun (WGS) entry which is preliminary data.</text>
</comment>
<dbReference type="AlphaFoldDB" id="A0A537IX71"/>
<dbReference type="InterPro" id="IPR014145">
    <property type="entry name" value="LigD_pol_dom"/>
</dbReference>
<accession>A0A537IX71</accession>
<feature type="region of interest" description="Disordered" evidence="1">
    <location>
        <begin position="407"/>
        <end position="446"/>
    </location>
</feature>
<proteinExistence type="predicted"/>
<dbReference type="PANTHER" id="PTHR42705:SF3">
    <property type="entry name" value="ATP-DEPENDENT DNA LIGASE"/>
    <property type="match status" value="1"/>
</dbReference>
<gene>
    <name evidence="3" type="ORF">E6H05_06260</name>
</gene>
<organism evidence="3 4">
    <name type="scientific">Candidatus Segetimicrobium genomatis</name>
    <dbReference type="NCBI Taxonomy" id="2569760"/>
    <lineage>
        <taxon>Bacteria</taxon>
        <taxon>Bacillati</taxon>
        <taxon>Candidatus Sysuimicrobiota</taxon>
        <taxon>Candidatus Sysuimicrobiia</taxon>
        <taxon>Candidatus Sysuimicrobiales</taxon>
        <taxon>Candidatus Segetimicrobiaceae</taxon>
        <taxon>Candidatus Segetimicrobium</taxon>
    </lineage>
</organism>
<evidence type="ECO:0000259" key="2">
    <source>
        <dbReference type="Pfam" id="PF21686"/>
    </source>
</evidence>
<name>A0A537IX71_9BACT</name>
<dbReference type="Gene3D" id="3.90.920.10">
    <property type="entry name" value="DNA primase, PRIM domain"/>
    <property type="match status" value="1"/>
</dbReference>
<dbReference type="PANTHER" id="PTHR42705">
    <property type="entry name" value="BIFUNCTIONAL NON-HOMOLOGOUS END JOINING PROTEIN LIGD"/>
    <property type="match status" value="1"/>
</dbReference>
<feature type="region of interest" description="Disordered" evidence="1">
    <location>
        <begin position="307"/>
        <end position="350"/>
    </location>
</feature>
<dbReference type="CDD" id="cd04865">
    <property type="entry name" value="LigD_Pol_like_2"/>
    <property type="match status" value="1"/>
</dbReference>
<dbReference type="EMBL" id="VBAP01000042">
    <property type="protein sequence ID" value="TMI75652.1"/>
    <property type="molecule type" value="Genomic_DNA"/>
</dbReference>
<dbReference type="InterPro" id="IPR052171">
    <property type="entry name" value="NHEJ_LigD"/>
</dbReference>
<evidence type="ECO:0000313" key="4">
    <source>
        <dbReference type="Proteomes" id="UP000318834"/>
    </source>
</evidence>
<dbReference type="Pfam" id="PF21686">
    <property type="entry name" value="LigD_Prim-Pol"/>
    <property type="match status" value="1"/>
</dbReference>
<sequence>MGKTQQTVVEAAGREVVITNPDKVFFPQAGHTKLDLARYYAAIAGGALRGIAARPIVLKRYVNGAEREPFFQKRAPERHPEWVETVELRFPSGRTAREIVVRDAAQLLWTVNLGCIDLNPHPVRADDLEHPDELRVDLDPGPGVSWDDVRRVALILRDVLDEYGLRGWPKTSGSRGMHVNVRIERRWSFSQVRRAALTLSREVERRAPNQATSKWWKEERHGVFLDYNQNAKDRTVASAWSVRPTPDARVSMPLEWDEVAGCDPAAFTLVTAPARFAEYGDAAGGIDAAAGSLDKLLELSAAQEAAGLGDAPWPPHYKKQDDEPPRVAPSRRKGARATKKGSGRRLSTQPLVTIANAEHKEDALAGLNRWKARHPGAAALLQVDDILVDSMRGRSSTWTRIRINLRHVPEGKRPAQEPPDPDYDPWRGSASGPPRASRAPKTRSSS</sequence>
<feature type="compositionally biased region" description="Basic residues" evidence="1">
    <location>
        <begin position="329"/>
        <end position="343"/>
    </location>
</feature>
<dbReference type="Proteomes" id="UP000318834">
    <property type="component" value="Unassembled WGS sequence"/>
</dbReference>
<evidence type="ECO:0000313" key="3">
    <source>
        <dbReference type="EMBL" id="TMI75652.1"/>
    </source>
</evidence>
<feature type="domain" description="DNA ligase D polymerase" evidence="2">
    <location>
        <begin position="32"/>
        <end position="282"/>
    </location>
</feature>
<dbReference type="NCBIfam" id="TIGR02778">
    <property type="entry name" value="ligD_pol"/>
    <property type="match status" value="1"/>
</dbReference>